<feature type="domain" description="Glycoside hydrolase family 20 catalytic" evidence="8">
    <location>
        <begin position="164"/>
        <end position="509"/>
    </location>
</feature>
<comment type="similarity">
    <text evidence="2">Belongs to the glycosyl hydrolase 20 family.</text>
</comment>
<dbReference type="SUPFAM" id="SSF55545">
    <property type="entry name" value="beta-N-acetylhexosaminidase-like domain"/>
    <property type="match status" value="1"/>
</dbReference>
<organism evidence="11 12">
    <name type="scientific">Fulvitalea axinellae</name>
    <dbReference type="NCBI Taxonomy" id="1182444"/>
    <lineage>
        <taxon>Bacteria</taxon>
        <taxon>Pseudomonadati</taxon>
        <taxon>Bacteroidota</taxon>
        <taxon>Cytophagia</taxon>
        <taxon>Cytophagales</taxon>
        <taxon>Persicobacteraceae</taxon>
        <taxon>Fulvitalea</taxon>
    </lineage>
</organism>
<feature type="chain" id="PRO_5043448560" description="beta-N-acetylhexosaminidase" evidence="7">
    <location>
        <begin position="19"/>
        <end position="775"/>
    </location>
</feature>
<keyword evidence="7" id="KW-0732">Signal</keyword>
<feature type="signal peptide" evidence="7">
    <location>
        <begin position="1"/>
        <end position="18"/>
    </location>
</feature>
<dbReference type="EMBL" id="AP025314">
    <property type="protein sequence ID" value="BDD10398.1"/>
    <property type="molecule type" value="Genomic_DNA"/>
</dbReference>
<dbReference type="GO" id="GO:0030203">
    <property type="term" value="P:glycosaminoglycan metabolic process"/>
    <property type="evidence" value="ECO:0007669"/>
    <property type="project" value="TreeGrafter"/>
</dbReference>
<dbReference type="Pfam" id="PF13290">
    <property type="entry name" value="CHB_HEX_C_1"/>
    <property type="match status" value="1"/>
</dbReference>
<dbReference type="Pfam" id="PF02838">
    <property type="entry name" value="Glyco_hydro_20b"/>
    <property type="match status" value="1"/>
</dbReference>
<comment type="catalytic activity">
    <reaction evidence="1">
        <text>Hydrolysis of terminal non-reducing N-acetyl-D-hexosamine residues in N-acetyl-beta-D-hexosaminides.</text>
        <dbReference type="EC" id="3.2.1.52"/>
    </reaction>
</comment>
<dbReference type="InterPro" id="IPR029018">
    <property type="entry name" value="Hex-like_dom2"/>
</dbReference>
<dbReference type="GO" id="GO:0016020">
    <property type="term" value="C:membrane"/>
    <property type="evidence" value="ECO:0007669"/>
    <property type="project" value="TreeGrafter"/>
</dbReference>
<name>A0AAU9CQN7_9BACT</name>
<evidence type="ECO:0000259" key="9">
    <source>
        <dbReference type="Pfam" id="PF02838"/>
    </source>
</evidence>
<evidence type="ECO:0000256" key="5">
    <source>
        <dbReference type="ARBA" id="ARBA00023295"/>
    </source>
</evidence>
<dbReference type="RefSeq" id="WP_338391957.1">
    <property type="nucleotide sequence ID" value="NZ_AP025314.1"/>
</dbReference>
<dbReference type="CDD" id="cd06563">
    <property type="entry name" value="GH20_chitobiase-like"/>
    <property type="match status" value="1"/>
</dbReference>
<evidence type="ECO:0000256" key="6">
    <source>
        <dbReference type="PIRSR" id="PIRSR625705-1"/>
    </source>
</evidence>
<feature type="active site" description="Proton donor" evidence="6">
    <location>
        <position position="340"/>
    </location>
</feature>
<dbReference type="InterPro" id="IPR015883">
    <property type="entry name" value="Glyco_hydro_20_cat"/>
</dbReference>
<evidence type="ECO:0000256" key="7">
    <source>
        <dbReference type="SAM" id="SignalP"/>
    </source>
</evidence>
<dbReference type="Proteomes" id="UP001348817">
    <property type="component" value="Chromosome"/>
</dbReference>
<dbReference type="PANTHER" id="PTHR22600:SF57">
    <property type="entry name" value="BETA-N-ACETYLHEXOSAMINIDASE"/>
    <property type="match status" value="1"/>
</dbReference>
<dbReference type="SUPFAM" id="SSF51445">
    <property type="entry name" value="(Trans)glycosidases"/>
    <property type="match status" value="1"/>
</dbReference>
<dbReference type="AlphaFoldDB" id="A0AAU9CQN7"/>
<feature type="domain" description="GH29D-like beta-sandwich" evidence="10">
    <location>
        <begin position="555"/>
        <end position="613"/>
    </location>
</feature>
<dbReference type="EC" id="3.2.1.52" evidence="3"/>
<protein>
    <recommendedName>
        <fullName evidence="3">beta-N-acetylhexosaminidase</fullName>
        <ecNumber evidence="3">3.2.1.52</ecNumber>
    </recommendedName>
</protein>
<evidence type="ECO:0000259" key="8">
    <source>
        <dbReference type="Pfam" id="PF00728"/>
    </source>
</evidence>
<evidence type="ECO:0000259" key="10">
    <source>
        <dbReference type="Pfam" id="PF13290"/>
    </source>
</evidence>
<dbReference type="InterPro" id="IPR015882">
    <property type="entry name" value="HEX_bac_N"/>
</dbReference>
<evidence type="ECO:0000256" key="1">
    <source>
        <dbReference type="ARBA" id="ARBA00001231"/>
    </source>
</evidence>
<dbReference type="Gene3D" id="2.60.120.260">
    <property type="entry name" value="Galactose-binding domain-like"/>
    <property type="match status" value="1"/>
</dbReference>
<sequence length="775" mass="85750">MRLRGILASALAVALCWACSPQKEVKENTYQVIPKPASLTPAKGVFTIEPGTAITLATDTEEARKVADFLSAMVENATGKALEVKAGEASASGIVLSVDAQAHTNPEGYTVSVNDKGIAISAPQAIGLMYGVQTVRQLLPTGTEGKFQGALEVPYVSVKDAPRYKYRGMHLDVGRHIFPVKFIKKYIDMIAMFKMNTFHWHLTEDQGWRIEIKKYPKLAEVASKRKETLVGHMGGSTEYDGKEYGGYYTQEEVKEIVKYASDRFVTIIPEIELPGHSVAALAAYPELGCTGGPYEVRTKWGISKKVYCAGNEKTFAFLEDVLSEVLELFPSKYIHIGGDECPKDSWKKCKKCQKRKKEEGLKDEHELQSYFIARAEKFLNSKGRAIIGWDEILEGGLAPNATVMSWRGMKGGIEAAKEGHDVIMTPGSHCYFDHYQADKGLEPLAIGGFTTVQKVYSFEPTPAELDADKAKHVLGAQGNVWTEYMKTPEHVEYMAFPRMIALSEVVWSPKESRNWDDFSNRLFTAFERLDILDVNYAKAIYNVEPKVTYNGEKGNVEVALKSPLKDVEIRYTVDGTEPTAKSSLYAAPFGVDKTSTIKAGSFKGETAMSKAVTRRVEINKATGKDIKLDTKPEKRYAKLGAITLVDGIRGSDTYGDGKWLGFRSEDLSAVIDLKESTDIKNVTVGALADQGAWIFLPSEVTVSVSADGKTYKKVGEIKDIKTEKTTKKGTHNFDVKCTEKARFVKVEVKRHGKLPEWHSGAGKEAHLFVDNINID</sequence>
<feature type="domain" description="Beta-hexosaminidase bacterial type N-terminal" evidence="9">
    <location>
        <begin position="30"/>
        <end position="161"/>
    </location>
</feature>
<gene>
    <name evidence="11" type="ORF">FUAX_28300</name>
</gene>
<dbReference type="Gene3D" id="3.30.379.10">
    <property type="entry name" value="Chitobiase/beta-hexosaminidase domain 2-like"/>
    <property type="match status" value="1"/>
</dbReference>
<keyword evidence="4" id="KW-0378">Hydrolase</keyword>
<keyword evidence="5" id="KW-0326">Glycosidase</keyword>
<dbReference type="InterPro" id="IPR025705">
    <property type="entry name" value="Beta_hexosaminidase_sua/sub"/>
</dbReference>
<dbReference type="InterPro" id="IPR017853">
    <property type="entry name" value="GH"/>
</dbReference>
<dbReference type="Gene3D" id="3.20.20.80">
    <property type="entry name" value="Glycosidases"/>
    <property type="match status" value="1"/>
</dbReference>
<evidence type="ECO:0000256" key="3">
    <source>
        <dbReference type="ARBA" id="ARBA00012663"/>
    </source>
</evidence>
<keyword evidence="12" id="KW-1185">Reference proteome</keyword>
<evidence type="ECO:0000313" key="11">
    <source>
        <dbReference type="EMBL" id="BDD10398.1"/>
    </source>
</evidence>
<evidence type="ECO:0000313" key="12">
    <source>
        <dbReference type="Proteomes" id="UP001348817"/>
    </source>
</evidence>
<evidence type="ECO:0000256" key="2">
    <source>
        <dbReference type="ARBA" id="ARBA00006285"/>
    </source>
</evidence>
<accession>A0AAU9CQN7</accession>
<dbReference type="PRINTS" id="PR00738">
    <property type="entry name" value="GLHYDRLASE20"/>
</dbReference>
<proteinExistence type="inferred from homology"/>
<dbReference type="Pfam" id="PF00728">
    <property type="entry name" value="Glyco_hydro_20"/>
    <property type="match status" value="1"/>
</dbReference>
<reference evidence="11 12" key="1">
    <citation type="submission" date="2021-12" db="EMBL/GenBank/DDBJ databases">
        <title>Genome sequencing of bacteria with rrn-lacking chromosome and rrn-plasmid.</title>
        <authorList>
            <person name="Anda M."/>
            <person name="Iwasaki W."/>
        </authorList>
    </citation>
    <scope>NUCLEOTIDE SEQUENCE [LARGE SCALE GENOMIC DNA]</scope>
    <source>
        <strain evidence="11 12">DSM 100852</strain>
    </source>
</reference>
<dbReference type="GO" id="GO:0004563">
    <property type="term" value="F:beta-N-acetylhexosaminidase activity"/>
    <property type="evidence" value="ECO:0007669"/>
    <property type="project" value="UniProtKB-EC"/>
</dbReference>
<dbReference type="KEGG" id="fax:FUAX_28300"/>
<dbReference type="InterPro" id="IPR059177">
    <property type="entry name" value="GH29D-like_dom"/>
</dbReference>
<dbReference type="GO" id="GO:0005975">
    <property type="term" value="P:carbohydrate metabolic process"/>
    <property type="evidence" value="ECO:0007669"/>
    <property type="project" value="InterPro"/>
</dbReference>
<evidence type="ECO:0000256" key="4">
    <source>
        <dbReference type="ARBA" id="ARBA00022801"/>
    </source>
</evidence>
<dbReference type="PANTHER" id="PTHR22600">
    <property type="entry name" value="BETA-HEXOSAMINIDASE"/>
    <property type="match status" value="1"/>
</dbReference>